<reference evidence="2 3" key="1">
    <citation type="submission" date="2020-08" db="EMBL/GenBank/DDBJ databases">
        <title>Genomic Encyclopedia of Type Strains, Phase IV (KMG-IV): sequencing the most valuable type-strain genomes for metagenomic binning, comparative biology and taxonomic classification.</title>
        <authorList>
            <person name="Goeker M."/>
        </authorList>
    </citation>
    <scope>NUCLEOTIDE SEQUENCE [LARGE SCALE GENOMIC DNA]</scope>
    <source>
        <strain evidence="2 3">YIM 65646</strain>
    </source>
</reference>
<dbReference type="Pfam" id="PF04389">
    <property type="entry name" value="Peptidase_M28"/>
    <property type="match status" value="1"/>
</dbReference>
<name>A0A841FBI0_9ACTN</name>
<dbReference type="AlphaFoldDB" id="A0A841FBI0"/>
<sequence>MSADTVPAPLDGGVGPDLTRMRATVERLAGDDFTGRRVGTTGGRAAAMWLADELRGHGAEVHFDEFTLEGAVREVYATPRMRFDDGKSATDLVFRRDFCEHLATAELAHPREARLAEADGSVAGAWVLIDGWSPEAAADAHHRGATGLLIPRGIDSAGWMPKMIAGPPVVGIPALAVRTDLHKRMRRSIGAGRVTATAPVRVVDVPGQNVVAEFRPPGSGVNVLLTAHFDGVGDDPGYRFPAACDNASGVAAIVEAARLLHAGLPPGVGLSVALLDAEEAGAHGSAHHAPQVTPGTYVVNLDGAAQLGSAAIEAGGAAEPLLTALDRAGRKLGVPLRAETMPSDNRRYAAAGLPSVGIGMGMPGYQTPAETPDRVENTTLIAAAALLHATVIDLVSTITLTAD</sequence>
<dbReference type="EMBL" id="JACHGT010000003">
    <property type="protein sequence ID" value="MBB6033616.1"/>
    <property type="molecule type" value="Genomic_DNA"/>
</dbReference>
<dbReference type="Proteomes" id="UP000548476">
    <property type="component" value="Unassembled WGS sequence"/>
</dbReference>
<dbReference type="InterPro" id="IPR007484">
    <property type="entry name" value="Peptidase_M28"/>
</dbReference>
<dbReference type="RefSeq" id="WP_184786508.1">
    <property type="nucleotide sequence ID" value="NZ_BONT01000014.1"/>
</dbReference>
<evidence type="ECO:0000313" key="3">
    <source>
        <dbReference type="Proteomes" id="UP000548476"/>
    </source>
</evidence>
<dbReference type="GO" id="GO:0008235">
    <property type="term" value="F:metalloexopeptidase activity"/>
    <property type="evidence" value="ECO:0007669"/>
    <property type="project" value="InterPro"/>
</dbReference>
<dbReference type="PANTHER" id="PTHR12147:SF26">
    <property type="entry name" value="PEPTIDASE M28 DOMAIN-CONTAINING PROTEIN"/>
    <property type="match status" value="1"/>
</dbReference>
<dbReference type="SUPFAM" id="SSF53187">
    <property type="entry name" value="Zn-dependent exopeptidases"/>
    <property type="match status" value="1"/>
</dbReference>
<organism evidence="2 3">
    <name type="scientific">Phytomonospora endophytica</name>
    <dbReference type="NCBI Taxonomy" id="714109"/>
    <lineage>
        <taxon>Bacteria</taxon>
        <taxon>Bacillati</taxon>
        <taxon>Actinomycetota</taxon>
        <taxon>Actinomycetes</taxon>
        <taxon>Micromonosporales</taxon>
        <taxon>Micromonosporaceae</taxon>
        <taxon>Phytomonospora</taxon>
    </lineage>
</organism>
<evidence type="ECO:0000259" key="1">
    <source>
        <dbReference type="Pfam" id="PF04389"/>
    </source>
</evidence>
<evidence type="ECO:0000313" key="2">
    <source>
        <dbReference type="EMBL" id="MBB6033616.1"/>
    </source>
</evidence>
<protein>
    <recommendedName>
        <fullName evidence="1">Peptidase M28 domain-containing protein</fullName>
    </recommendedName>
</protein>
<feature type="domain" description="Peptidase M28" evidence="1">
    <location>
        <begin position="209"/>
        <end position="390"/>
    </location>
</feature>
<dbReference type="InterPro" id="IPR045175">
    <property type="entry name" value="M28_fam"/>
</dbReference>
<dbReference type="PANTHER" id="PTHR12147">
    <property type="entry name" value="METALLOPEPTIDASE M28 FAMILY MEMBER"/>
    <property type="match status" value="1"/>
</dbReference>
<accession>A0A841FBI0</accession>
<dbReference type="Gene3D" id="3.40.630.10">
    <property type="entry name" value="Zn peptidases"/>
    <property type="match status" value="1"/>
</dbReference>
<comment type="caution">
    <text evidence="2">The sequence shown here is derived from an EMBL/GenBank/DDBJ whole genome shotgun (WGS) entry which is preliminary data.</text>
</comment>
<proteinExistence type="predicted"/>
<keyword evidence="3" id="KW-1185">Reference proteome</keyword>
<dbReference type="GO" id="GO:0006508">
    <property type="term" value="P:proteolysis"/>
    <property type="evidence" value="ECO:0007669"/>
    <property type="project" value="InterPro"/>
</dbReference>
<dbReference type="Gene3D" id="3.50.30.30">
    <property type="match status" value="1"/>
</dbReference>
<gene>
    <name evidence="2" type="ORF">HNR73_001466</name>
</gene>